<accession>M7NTJ7</accession>
<protein>
    <submittedName>
        <fullName evidence="2">Outer membrane efflux protein</fullName>
    </submittedName>
</protein>
<dbReference type="InterPro" id="IPR010131">
    <property type="entry name" value="MdtP/NodT-like"/>
</dbReference>
<dbReference type="GO" id="GO:0015562">
    <property type="term" value="F:efflux transmembrane transporter activity"/>
    <property type="evidence" value="ECO:0007669"/>
    <property type="project" value="InterPro"/>
</dbReference>
<dbReference type="Pfam" id="PF02321">
    <property type="entry name" value="OEP"/>
    <property type="match status" value="1"/>
</dbReference>
<organism evidence="2 3">
    <name type="scientific">Methylophaga lonarensis MPL</name>
    <dbReference type="NCBI Taxonomy" id="1286106"/>
    <lineage>
        <taxon>Bacteria</taxon>
        <taxon>Pseudomonadati</taxon>
        <taxon>Pseudomonadota</taxon>
        <taxon>Gammaproteobacteria</taxon>
        <taxon>Thiotrichales</taxon>
        <taxon>Piscirickettsiaceae</taxon>
        <taxon>Methylophaga</taxon>
    </lineage>
</organism>
<dbReference type="Proteomes" id="UP000012019">
    <property type="component" value="Unassembled WGS sequence"/>
</dbReference>
<evidence type="ECO:0000313" key="3">
    <source>
        <dbReference type="Proteomes" id="UP000012019"/>
    </source>
</evidence>
<proteinExistence type="inferred from homology"/>
<dbReference type="AlphaFoldDB" id="M7NTJ7"/>
<dbReference type="RefSeq" id="WP_009727340.1">
    <property type="nucleotide sequence ID" value="NZ_APHR01000071.1"/>
</dbReference>
<dbReference type="InterPro" id="IPR003423">
    <property type="entry name" value="OMP_efflux"/>
</dbReference>
<sequence length="424" mass="47188">MRILEIYGAVTALAILMLIVASLARADANLLSLETALEQAVNVSPLVAAAYANADVRRGELNESGIWPNPHIEVEVGNRIAREGGPSGWQTQAYAISQALPIGGRLTERRRVSEFQLSAAHKQVVLAVLGVEYQAAVAFHQLQWAIGRADLALAQLQQAKHFHKVAEKRSQAGDLSVRETLRLQLLLHEAEASLDDALRTQRDAELHLLTLLAFQPGEMFDLPPLTLPAMPVDIELLQQLQDNHPALAAAQQQQFAAMAQRDEVNAERIPDLELRLGRDNEMFDGRRGASYSVGLQVELPLWSNGKGRLQAKDAEVRRAQDELRLVQTEAQQRLRQSHSQLTRLLDRIQRHQLNVLARAEQVLAMTERGYNAGELTLTELIDATQAQWRAAQEQLDLLLLAQQQDTELRRALGKTVSSQVEHRS</sequence>
<keyword evidence="3" id="KW-1185">Reference proteome</keyword>
<gene>
    <name evidence="2" type="ORF">MPL1_11930</name>
</gene>
<name>M7NTJ7_9GAMM</name>
<reference evidence="2 3" key="1">
    <citation type="journal article" date="2013" name="Genome Announc.">
        <title>Draft Genome Sequence of Methylophaga lonarensis MPLT, a Haloalkaliphilic (Non-Methane-Utilizing) Methylotroph.</title>
        <authorList>
            <person name="Shetty S.A."/>
            <person name="Marathe N.P."/>
            <person name="Munot H."/>
            <person name="Antony C.P."/>
            <person name="Dhotre D.P."/>
            <person name="Murrell J.C."/>
            <person name="Shouche Y.S."/>
        </authorList>
    </citation>
    <scope>NUCLEOTIDE SEQUENCE [LARGE SCALE GENOMIC DNA]</scope>
    <source>
        <strain evidence="2 3">MPL</strain>
    </source>
</reference>
<dbReference type="OrthoDB" id="9791261at2"/>
<dbReference type="PATRIC" id="fig|1286106.3.peg.2391"/>
<dbReference type="STRING" id="1286106.MPL1_11930"/>
<dbReference type="SUPFAM" id="SSF56954">
    <property type="entry name" value="Outer membrane efflux proteins (OEP)"/>
    <property type="match status" value="1"/>
</dbReference>
<dbReference type="eggNOG" id="COG1538">
    <property type="taxonomic scope" value="Bacteria"/>
</dbReference>
<comment type="caution">
    <text evidence="2">The sequence shown here is derived from an EMBL/GenBank/DDBJ whole genome shotgun (WGS) entry which is preliminary data.</text>
</comment>
<evidence type="ECO:0000256" key="1">
    <source>
        <dbReference type="ARBA" id="ARBA00007613"/>
    </source>
</evidence>
<comment type="similarity">
    <text evidence="1">Belongs to the outer membrane factor (OMF) (TC 1.B.17) family.</text>
</comment>
<dbReference type="PANTHER" id="PTHR30203:SF24">
    <property type="entry name" value="BLR4935 PROTEIN"/>
    <property type="match status" value="1"/>
</dbReference>
<dbReference type="EMBL" id="APHR01000071">
    <property type="protein sequence ID" value="EMR12103.1"/>
    <property type="molecule type" value="Genomic_DNA"/>
</dbReference>
<evidence type="ECO:0000313" key="2">
    <source>
        <dbReference type="EMBL" id="EMR12103.1"/>
    </source>
</evidence>
<dbReference type="Gene3D" id="1.20.1600.10">
    <property type="entry name" value="Outer membrane efflux proteins (OEP)"/>
    <property type="match status" value="1"/>
</dbReference>
<dbReference type="PANTHER" id="PTHR30203">
    <property type="entry name" value="OUTER MEMBRANE CATION EFFLUX PROTEIN"/>
    <property type="match status" value="1"/>
</dbReference>